<name>A0ABS9FA41_9PSED</name>
<dbReference type="SUPFAM" id="SSF52949">
    <property type="entry name" value="Macro domain-like"/>
    <property type="match status" value="1"/>
</dbReference>
<keyword evidence="6" id="KW-0378">Hydrolase</keyword>
<keyword evidence="7" id="KW-1185">Reference proteome</keyword>
<dbReference type="InterPro" id="IPR029058">
    <property type="entry name" value="AB_hydrolase_fold"/>
</dbReference>
<dbReference type="InterPro" id="IPR043472">
    <property type="entry name" value="Macro_dom-like"/>
</dbReference>
<organism evidence="6 7">
    <name type="scientific">Pseudomonas gessardii</name>
    <dbReference type="NCBI Taxonomy" id="78544"/>
    <lineage>
        <taxon>Bacteria</taxon>
        <taxon>Pseudomonadati</taxon>
        <taxon>Pseudomonadota</taxon>
        <taxon>Gammaproteobacteria</taxon>
        <taxon>Pseudomonadales</taxon>
        <taxon>Pseudomonadaceae</taxon>
        <taxon>Pseudomonas</taxon>
    </lineage>
</organism>
<dbReference type="SUPFAM" id="SSF53474">
    <property type="entry name" value="alpha/beta-Hydrolases"/>
    <property type="match status" value="1"/>
</dbReference>
<dbReference type="Gene3D" id="3.40.220.10">
    <property type="entry name" value="Leucine Aminopeptidase, subunit E, domain 1"/>
    <property type="match status" value="1"/>
</dbReference>
<evidence type="ECO:0000256" key="3">
    <source>
        <dbReference type="ARBA" id="ARBA00022824"/>
    </source>
</evidence>
<gene>
    <name evidence="6" type="ORF">GIW56_20455</name>
</gene>
<proteinExistence type="predicted"/>
<accession>A0ABS9FA41</accession>
<keyword evidence="4" id="KW-0472">Membrane</keyword>
<dbReference type="InterPro" id="IPR000073">
    <property type="entry name" value="AB_hydrolase_1"/>
</dbReference>
<dbReference type="Gene3D" id="3.40.50.1820">
    <property type="entry name" value="alpha/beta hydrolase"/>
    <property type="match status" value="1"/>
</dbReference>
<evidence type="ECO:0000313" key="7">
    <source>
        <dbReference type="Proteomes" id="UP000814003"/>
    </source>
</evidence>
<dbReference type="InterPro" id="IPR052374">
    <property type="entry name" value="SERAC1"/>
</dbReference>
<evidence type="ECO:0000259" key="5">
    <source>
        <dbReference type="Pfam" id="PF12697"/>
    </source>
</evidence>
<comment type="caution">
    <text evidence="6">The sequence shown here is derived from an EMBL/GenBank/DDBJ whole genome shotgun (WGS) entry which is preliminary data.</text>
</comment>
<dbReference type="PANTHER" id="PTHR48182">
    <property type="entry name" value="PROTEIN SERAC1"/>
    <property type="match status" value="1"/>
</dbReference>
<dbReference type="Pfam" id="PF12697">
    <property type="entry name" value="Abhydrolase_6"/>
    <property type="match status" value="1"/>
</dbReference>
<evidence type="ECO:0000313" key="6">
    <source>
        <dbReference type="EMBL" id="MCF5109206.1"/>
    </source>
</evidence>
<comment type="subcellular location">
    <subcellularLocation>
        <location evidence="1">Endoplasmic reticulum</location>
    </subcellularLocation>
    <subcellularLocation>
        <location evidence="2">Membrane</location>
    </subcellularLocation>
</comment>
<reference evidence="6 7" key="1">
    <citation type="submission" date="2019-11" db="EMBL/GenBank/DDBJ databases">
        <title>Epiphytic Pseudomonas syringae from cherry orchards.</title>
        <authorList>
            <person name="Hulin M.T."/>
        </authorList>
    </citation>
    <scope>NUCLEOTIDE SEQUENCE [LARGE SCALE GENOMIC DNA]</scope>
    <source>
        <strain evidence="6 7">PA-6-5B</strain>
    </source>
</reference>
<feature type="domain" description="AB hydrolase-1" evidence="5">
    <location>
        <begin position="18"/>
        <end position="167"/>
    </location>
</feature>
<keyword evidence="3" id="KW-0256">Endoplasmic reticulum</keyword>
<dbReference type="GO" id="GO:0016787">
    <property type="term" value="F:hydrolase activity"/>
    <property type="evidence" value="ECO:0007669"/>
    <property type="project" value="UniProtKB-KW"/>
</dbReference>
<evidence type="ECO:0000256" key="4">
    <source>
        <dbReference type="ARBA" id="ARBA00023136"/>
    </source>
</evidence>
<evidence type="ECO:0000256" key="2">
    <source>
        <dbReference type="ARBA" id="ARBA00004370"/>
    </source>
</evidence>
<sequence>MAGRWIKGMGDTVSPVAVVFLHGVLSDGEACWRHENGTYWPELLSNHPTMAGVGVYEFTYHTDIFSGSYSLSDVVSALKECLHLDGVNQARKIILVAHSMGGIVARRYIVQRSDELVERGAQVGLFLIASPSLGSSYATWLEPIAKVMGHAQGRALTFCQSNAWLNDLNSDFRNLLALRKLVIHGRELVEDQFVAFKRLFRAEQVVPPFSGATYFGEALKVPQSDHFSIAKPEGAQALQHRTLCDFIEKIVRFIDNSNNVWECAGGYRTRVGESEISIVLGRIEEYPAGRETAVVLPCNEYFEDHCATDSRTALGVYIQRHCAATASVFFASVRQQCQEKFGEGTLKEKAEGELSESYGSGRSIFVSDPSHNVAGIALVSTTTQTAGQGLAARMSYVFDGVGELFKLLADKRINEVVMPVLGAGHGGIDPPLALAGLVLALAEGVRYGVGRQSRKKITIVVFQKTPLDPPDVTLASIRKTLELVANKT</sequence>
<evidence type="ECO:0000256" key="1">
    <source>
        <dbReference type="ARBA" id="ARBA00004240"/>
    </source>
</evidence>
<dbReference type="Proteomes" id="UP000814003">
    <property type="component" value="Unassembled WGS sequence"/>
</dbReference>
<dbReference type="EMBL" id="WKED01000043">
    <property type="protein sequence ID" value="MCF5109206.1"/>
    <property type="molecule type" value="Genomic_DNA"/>
</dbReference>
<dbReference type="PANTHER" id="PTHR48182:SF2">
    <property type="entry name" value="PROTEIN SERAC1"/>
    <property type="match status" value="1"/>
</dbReference>
<protein>
    <submittedName>
        <fullName evidence="6">Alpha/beta fold hydrolase</fullName>
    </submittedName>
</protein>